<dbReference type="EMBL" id="KQ242024">
    <property type="protein sequence ID" value="KNC81533.1"/>
    <property type="molecule type" value="Genomic_DNA"/>
</dbReference>
<evidence type="ECO:0000256" key="1">
    <source>
        <dbReference type="ARBA" id="ARBA00004370"/>
    </source>
</evidence>
<dbReference type="Proteomes" id="UP000054560">
    <property type="component" value="Unassembled WGS sequence"/>
</dbReference>
<gene>
    <name evidence="6" type="ORF">SARC_06160</name>
</gene>
<organism evidence="6 7">
    <name type="scientific">Sphaeroforma arctica JP610</name>
    <dbReference type="NCBI Taxonomy" id="667725"/>
    <lineage>
        <taxon>Eukaryota</taxon>
        <taxon>Ichthyosporea</taxon>
        <taxon>Ichthyophonida</taxon>
        <taxon>Sphaeroforma</taxon>
    </lineage>
</organism>
<dbReference type="STRING" id="667725.A0A0L0FZY9"/>
<evidence type="ECO:0000313" key="6">
    <source>
        <dbReference type="EMBL" id="KNC81533.1"/>
    </source>
</evidence>
<dbReference type="GO" id="GO:0032934">
    <property type="term" value="F:sterol binding"/>
    <property type="evidence" value="ECO:0007669"/>
    <property type="project" value="TreeGrafter"/>
</dbReference>
<dbReference type="GO" id="GO:0140268">
    <property type="term" value="C:endoplasmic reticulum-plasma membrane contact site"/>
    <property type="evidence" value="ECO:0007669"/>
    <property type="project" value="TreeGrafter"/>
</dbReference>
<protein>
    <recommendedName>
        <fullName evidence="5">VASt domain-containing protein</fullName>
    </recommendedName>
</protein>
<dbReference type="GeneID" id="25906664"/>
<dbReference type="GO" id="GO:0005886">
    <property type="term" value="C:plasma membrane"/>
    <property type="evidence" value="ECO:0007669"/>
    <property type="project" value="TreeGrafter"/>
</dbReference>
<keyword evidence="4" id="KW-1133">Transmembrane helix</keyword>
<dbReference type="RefSeq" id="XP_014155435.1">
    <property type="nucleotide sequence ID" value="XM_014299960.1"/>
</dbReference>
<dbReference type="OrthoDB" id="2162691at2759"/>
<keyword evidence="4" id="KW-0812">Transmembrane</keyword>
<dbReference type="GO" id="GO:0032366">
    <property type="term" value="P:intracellular sterol transport"/>
    <property type="evidence" value="ECO:0007669"/>
    <property type="project" value="TreeGrafter"/>
</dbReference>
<dbReference type="GO" id="GO:0120015">
    <property type="term" value="F:sterol transfer activity"/>
    <property type="evidence" value="ECO:0007669"/>
    <property type="project" value="TreeGrafter"/>
</dbReference>
<sequence>MSASLTFGSSLWIPQVVNCDEGKLFDLIFEYQGTFFDNFVKNDMKYMEVMEAEWEDDSTTGRPTRMCTYTKPLKKNSVGPTEAPVEEKQVILKGERGKKHVVLSEARTPTLPYGDYFYSQCKFCITAEGGQKSRLRITAEVIWEKSTFLKGYITRSTYEGIDTQLTALQHAIQKEVGGEASAPTKAKDTAAPEVEEQKKASRGPLPIIVYEWVAQHFSLMVLAIMLLSFWFMITNLFLLHRASSLHSALEIWQTSLDPAGIIEVLVQRYRPNTTEEWVDLLKLQRDLYASQHERVVTHLSKLDDSVTGMQETLRMIANSGFDVVNTAISSGPGATLDGAALLHSDEL</sequence>
<feature type="region of interest" description="Disordered" evidence="3">
    <location>
        <begin position="176"/>
        <end position="197"/>
    </location>
</feature>
<keyword evidence="7" id="KW-1185">Reference proteome</keyword>
<evidence type="ECO:0000313" key="7">
    <source>
        <dbReference type="Proteomes" id="UP000054560"/>
    </source>
</evidence>
<dbReference type="Pfam" id="PF16016">
    <property type="entry name" value="VASt"/>
    <property type="match status" value="1"/>
</dbReference>
<dbReference type="InterPro" id="IPR051482">
    <property type="entry name" value="Cholesterol_transport"/>
</dbReference>
<dbReference type="eggNOG" id="KOG1032">
    <property type="taxonomic scope" value="Eukaryota"/>
</dbReference>
<comment type="subcellular location">
    <subcellularLocation>
        <location evidence="1">Membrane</location>
    </subcellularLocation>
</comment>
<dbReference type="PROSITE" id="PS51778">
    <property type="entry name" value="VAST"/>
    <property type="match status" value="1"/>
</dbReference>
<reference evidence="6 7" key="1">
    <citation type="submission" date="2011-02" db="EMBL/GenBank/DDBJ databases">
        <title>The Genome Sequence of Sphaeroforma arctica JP610.</title>
        <authorList>
            <consortium name="The Broad Institute Genome Sequencing Platform"/>
            <person name="Russ C."/>
            <person name="Cuomo C."/>
            <person name="Young S.K."/>
            <person name="Zeng Q."/>
            <person name="Gargeya S."/>
            <person name="Alvarado L."/>
            <person name="Berlin A."/>
            <person name="Chapman S.B."/>
            <person name="Chen Z."/>
            <person name="Freedman E."/>
            <person name="Gellesch M."/>
            <person name="Goldberg J."/>
            <person name="Griggs A."/>
            <person name="Gujja S."/>
            <person name="Heilman E."/>
            <person name="Heiman D."/>
            <person name="Howarth C."/>
            <person name="Mehta T."/>
            <person name="Neiman D."/>
            <person name="Pearson M."/>
            <person name="Roberts A."/>
            <person name="Saif S."/>
            <person name="Shea T."/>
            <person name="Shenoy N."/>
            <person name="Sisk P."/>
            <person name="Stolte C."/>
            <person name="Sykes S."/>
            <person name="White J."/>
            <person name="Yandava C."/>
            <person name="Burger G."/>
            <person name="Gray M.W."/>
            <person name="Holland P.W.H."/>
            <person name="King N."/>
            <person name="Lang F.B.F."/>
            <person name="Roger A.J."/>
            <person name="Ruiz-Trillo I."/>
            <person name="Haas B."/>
            <person name="Nusbaum C."/>
            <person name="Birren B."/>
        </authorList>
    </citation>
    <scope>NUCLEOTIDE SEQUENCE [LARGE SCALE GENOMIC DNA]</scope>
    <source>
        <strain evidence="6 7">JP610</strain>
    </source>
</reference>
<evidence type="ECO:0000259" key="5">
    <source>
        <dbReference type="PROSITE" id="PS51778"/>
    </source>
</evidence>
<evidence type="ECO:0000256" key="2">
    <source>
        <dbReference type="ARBA" id="ARBA00023136"/>
    </source>
</evidence>
<evidence type="ECO:0000256" key="3">
    <source>
        <dbReference type="SAM" id="MobiDB-lite"/>
    </source>
</evidence>
<dbReference type="PANTHER" id="PTHR23319:SF4">
    <property type="entry name" value="GRAM DOMAIN CONTAINING 1B, ISOFORM E"/>
    <property type="match status" value="1"/>
</dbReference>
<dbReference type="GO" id="GO:0005789">
    <property type="term" value="C:endoplasmic reticulum membrane"/>
    <property type="evidence" value="ECO:0007669"/>
    <property type="project" value="TreeGrafter"/>
</dbReference>
<dbReference type="AlphaFoldDB" id="A0A0L0FZY9"/>
<keyword evidence="2 4" id="KW-0472">Membrane</keyword>
<evidence type="ECO:0000256" key="4">
    <source>
        <dbReference type="SAM" id="Phobius"/>
    </source>
</evidence>
<name>A0A0L0FZY9_9EUKA</name>
<dbReference type="InterPro" id="IPR031968">
    <property type="entry name" value="VASt"/>
</dbReference>
<proteinExistence type="predicted"/>
<dbReference type="PANTHER" id="PTHR23319">
    <property type="entry name" value="GRAM DOMAIN CONTAINING 1B, ISOFORM E"/>
    <property type="match status" value="1"/>
</dbReference>
<feature type="transmembrane region" description="Helical" evidence="4">
    <location>
        <begin position="217"/>
        <end position="239"/>
    </location>
</feature>
<feature type="compositionally biased region" description="Basic and acidic residues" evidence="3">
    <location>
        <begin position="185"/>
        <end position="197"/>
    </location>
</feature>
<feature type="domain" description="VASt" evidence="5">
    <location>
        <begin position="8"/>
        <end position="180"/>
    </location>
</feature>
<accession>A0A0L0FZY9</accession>